<dbReference type="InterPro" id="IPR036259">
    <property type="entry name" value="MFS_trans_sf"/>
</dbReference>
<keyword evidence="5 6" id="KW-0472">Membrane</keyword>
<proteinExistence type="predicted"/>
<reference evidence="8" key="1">
    <citation type="submission" date="2020-05" db="EMBL/GenBank/DDBJ databases">
        <title>Mycena genomes resolve the evolution of fungal bioluminescence.</title>
        <authorList>
            <person name="Tsai I.J."/>
        </authorList>
    </citation>
    <scope>NUCLEOTIDE SEQUENCE</scope>
    <source>
        <strain evidence="8">160909Yilan</strain>
    </source>
</reference>
<accession>A0A8H6ZFE4</accession>
<keyword evidence="4 6" id="KW-1133">Transmembrane helix</keyword>
<dbReference type="CDD" id="cd17330">
    <property type="entry name" value="MFS_SLC46_TetA_like"/>
    <property type="match status" value="1"/>
</dbReference>
<evidence type="ECO:0000256" key="1">
    <source>
        <dbReference type="ARBA" id="ARBA00004141"/>
    </source>
</evidence>
<evidence type="ECO:0000256" key="5">
    <source>
        <dbReference type="ARBA" id="ARBA00023136"/>
    </source>
</evidence>
<keyword evidence="3 6" id="KW-0812">Transmembrane</keyword>
<evidence type="ECO:0000256" key="2">
    <source>
        <dbReference type="ARBA" id="ARBA00022448"/>
    </source>
</evidence>
<dbReference type="PANTHER" id="PTHR23504">
    <property type="entry name" value="MAJOR FACILITATOR SUPERFAMILY DOMAIN-CONTAINING PROTEIN 10"/>
    <property type="match status" value="1"/>
</dbReference>
<dbReference type="Pfam" id="PF07690">
    <property type="entry name" value="MFS_1"/>
    <property type="match status" value="1"/>
</dbReference>
<feature type="transmembrane region" description="Helical" evidence="6">
    <location>
        <begin position="304"/>
        <end position="323"/>
    </location>
</feature>
<evidence type="ECO:0000313" key="9">
    <source>
        <dbReference type="Proteomes" id="UP000623467"/>
    </source>
</evidence>
<dbReference type="PANTHER" id="PTHR23504:SF15">
    <property type="entry name" value="MAJOR FACILITATOR SUPERFAMILY (MFS) PROFILE DOMAIN-CONTAINING PROTEIN"/>
    <property type="match status" value="1"/>
</dbReference>
<keyword evidence="9" id="KW-1185">Reference proteome</keyword>
<dbReference type="GO" id="GO:0022857">
    <property type="term" value="F:transmembrane transporter activity"/>
    <property type="evidence" value="ECO:0007669"/>
    <property type="project" value="InterPro"/>
</dbReference>
<dbReference type="InterPro" id="IPR011701">
    <property type="entry name" value="MFS"/>
</dbReference>
<dbReference type="PROSITE" id="PS50850">
    <property type="entry name" value="MFS"/>
    <property type="match status" value="1"/>
</dbReference>
<dbReference type="EMBL" id="JACAZH010000002">
    <property type="protein sequence ID" value="KAF7375261.1"/>
    <property type="molecule type" value="Genomic_DNA"/>
</dbReference>
<evidence type="ECO:0000256" key="3">
    <source>
        <dbReference type="ARBA" id="ARBA00022692"/>
    </source>
</evidence>
<sequence length="468" mass="50713">MTDDVNETTTLLPPRATPLPKLQLAIIMLVQISEPLLSSSIFPYINELVSRLDITGGDKRKVGYYAGLESLFFITEAMTVLQWSRISDRKGRKPILLIGLFGSAVSMICFGLSRTFWALVISRCITGLLNGNTGVMKSALGDLTDSSNRANAFKFVPLIWATGASLGPFIGGTLSTPQDRFPALFPEKFWAEFPYFLPCMVVSSFVLVSFTAVLLFFKETAPTKIAMKGHDRFLKVRDPEHASDSKARCGPLPLKALLGLQPVIISVSNYVALAFLNIVISALLPLFLAMPIEIGGLGLPPKTIGLILATYGAITGLFQVSFFSLLVRRFGERKIFLAGLAMSLPIFALFPAISLTAKASDISLTVWILVGCVLALGAMMDSSFGCIFMYITASAPSSSRGTVNGISQTTASISRAIGPALSTSLFSFSVEHNIFGGYAVYAFFFVLSAFALLLGRRLPEQVWEEDDD</sequence>
<dbReference type="InterPro" id="IPR020846">
    <property type="entry name" value="MFS_dom"/>
</dbReference>
<feature type="transmembrane region" description="Helical" evidence="6">
    <location>
        <begin position="270"/>
        <end position="292"/>
    </location>
</feature>
<dbReference type="GO" id="GO:0016020">
    <property type="term" value="C:membrane"/>
    <property type="evidence" value="ECO:0007669"/>
    <property type="project" value="UniProtKB-SubCell"/>
</dbReference>
<comment type="caution">
    <text evidence="8">The sequence shown here is derived from an EMBL/GenBank/DDBJ whole genome shotgun (WGS) entry which is preliminary data.</text>
</comment>
<dbReference type="AlphaFoldDB" id="A0A8H6ZFE4"/>
<evidence type="ECO:0000256" key="6">
    <source>
        <dbReference type="SAM" id="Phobius"/>
    </source>
</evidence>
<feature type="transmembrane region" description="Helical" evidence="6">
    <location>
        <begin position="152"/>
        <end position="175"/>
    </location>
</feature>
<feature type="transmembrane region" description="Helical" evidence="6">
    <location>
        <begin position="335"/>
        <end position="354"/>
    </location>
</feature>
<gene>
    <name evidence="8" type="ORF">MSAN_00412800</name>
</gene>
<protein>
    <submittedName>
        <fullName evidence="8">Efflux pump azaL</fullName>
    </submittedName>
</protein>
<evidence type="ECO:0000256" key="4">
    <source>
        <dbReference type="ARBA" id="ARBA00022989"/>
    </source>
</evidence>
<organism evidence="8 9">
    <name type="scientific">Mycena sanguinolenta</name>
    <dbReference type="NCBI Taxonomy" id="230812"/>
    <lineage>
        <taxon>Eukaryota</taxon>
        <taxon>Fungi</taxon>
        <taxon>Dikarya</taxon>
        <taxon>Basidiomycota</taxon>
        <taxon>Agaricomycotina</taxon>
        <taxon>Agaricomycetes</taxon>
        <taxon>Agaricomycetidae</taxon>
        <taxon>Agaricales</taxon>
        <taxon>Marasmiineae</taxon>
        <taxon>Mycenaceae</taxon>
        <taxon>Mycena</taxon>
    </lineage>
</organism>
<evidence type="ECO:0000259" key="7">
    <source>
        <dbReference type="PROSITE" id="PS50850"/>
    </source>
</evidence>
<keyword evidence="2" id="KW-0813">Transport</keyword>
<feature type="transmembrane region" description="Helical" evidence="6">
    <location>
        <begin position="435"/>
        <end position="454"/>
    </location>
</feature>
<feature type="transmembrane region" description="Helical" evidence="6">
    <location>
        <begin position="195"/>
        <end position="217"/>
    </location>
</feature>
<feature type="transmembrane region" description="Helical" evidence="6">
    <location>
        <begin position="95"/>
        <end position="113"/>
    </location>
</feature>
<feature type="transmembrane region" description="Helical" evidence="6">
    <location>
        <begin position="62"/>
        <end position="83"/>
    </location>
</feature>
<dbReference type="Proteomes" id="UP000623467">
    <property type="component" value="Unassembled WGS sequence"/>
</dbReference>
<dbReference type="InterPro" id="IPR001958">
    <property type="entry name" value="Tet-R_TetA/multi-R_MdtG-like"/>
</dbReference>
<dbReference type="Gene3D" id="1.20.1250.20">
    <property type="entry name" value="MFS general substrate transporter like domains"/>
    <property type="match status" value="1"/>
</dbReference>
<dbReference type="PRINTS" id="PR01035">
    <property type="entry name" value="TCRTETA"/>
</dbReference>
<dbReference type="SUPFAM" id="SSF103473">
    <property type="entry name" value="MFS general substrate transporter"/>
    <property type="match status" value="1"/>
</dbReference>
<feature type="domain" description="Major facilitator superfamily (MFS) profile" evidence="7">
    <location>
        <begin position="23"/>
        <end position="457"/>
    </location>
</feature>
<evidence type="ECO:0000313" key="8">
    <source>
        <dbReference type="EMBL" id="KAF7375261.1"/>
    </source>
</evidence>
<feature type="transmembrane region" description="Helical" evidence="6">
    <location>
        <begin position="366"/>
        <end position="391"/>
    </location>
</feature>
<comment type="subcellular location">
    <subcellularLocation>
        <location evidence="1">Membrane</location>
        <topology evidence="1">Multi-pass membrane protein</topology>
    </subcellularLocation>
</comment>
<name>A0A8H6ZFE4_9AGAR</name>
<dbReference type="OrthoDB" id="419616at2759"/>